<dbReference type="Gene3D" id="2.170.130.10">
    <property type="entry name" value="TonB-dependent receptor, plug domain"/>
    <property type="match status" value="1"/>
</dbReference>
<evidence type="ECO:0000259" key="13">
    <source>
        <dbReference type="Pfam" id="PF07715"/>
    </source>
</evidence>
<dbReference type="PANTHER" id="PTHR30069:SF29">
    <property type="entry name" value="HEMOGLOBIN AND HEMOGLOBIN-HAPTOGLOBIN-BINDING PROTEIN 1-RELATED"/>
    <property type="match status" value="1"/>
</dbReference>
<dbReference type="InterPro" id="IPR039426">
    <property type="entry name" value="TonB-dep_rcpt-like"/>
</dbReference>
<keyword evidence="2 10" id="KW-0813">Transport</keyword>
<dbReference type="InterPro" id="IPR036942">
    <property type="entry name" value="Beta-barrel_TonB_sf"/>
</dbReference>
<evidence type="ECO:0000256" key="3">
    <source>
        <dbReference type="ARBA" id="ARBA00022452"/>
    </source>
</evidence>
<keyword evidence="8 14" id="KW-0675">Receptor</keyword>
<dbReference type="GO" id="GO:0015344">
    <property type="term" value="F:siderophore uptake transmembrane transporter activity"/>
    <property type="evidence" value="ECO:0007669"/>
    <property type="project" value="TreeGrafter"/>
</dbReference>
<dbReference type="eggNOG" id="COG4206">
    <property type="taxonomic scope" value="Bacteria"/>
</dbReference>
<evidence type="ECO:0000256" key="9">
    <source>
        <dbReference type="ARBA" id="ARBA00023237"/>
    </source>
</evidence>
<dbReference type="KEGG" id="mro:MROS_0661"/>
<keyword evidence="3 10" id="KW-1134">Transmembrane beta strand</keyword>
<dbReference type="SUPFAM" id="SSF56935">
    <property type="entry name" value="Porins"/>
    <property type="match status" value="1"/>
</dbReference>
<accession>I6ZPF8</accession>
<dbReference type="Pfam" id="PF00593">
    <property type="entry name" value="TonB_dep_Rec_b-barrel"/>
    <property type="match status" value="1"/>
</dbReference>
<dbReference type="GO" id="GO:0009279">
    <property type="term" value="C:cell outer membrane"/>
    <property type="evidence" value="ECO:0007669"/>
    <property type="project" value="UniProtKB-SubCell"/>
</dbReference>
<evidence type="ECO:0000256" key="5">
    <source>
        <dbReference type="ARBA" id="ARBA00022729"/>
    </source>
</evidence>
<reference evidence="14 15" key="1">
    <citation type="journal article" date="2013" name="PLoS ONE">
        <title>Genomic analysis of Melioribacter roseus, facultatively anaerobic organotrophic bacterium representing a novel deep lineage within Bacteriodetes/Chlorobi group.</title>
        <authorList>
            <person name="Kadnikov V.V."/>
            <person name="Mardanov A.V."/>
            <person name="Podosokorskaya O.A."/>
            <person name="Gavrilov S.N."/>
            <person name="Kublanov I.V."/>
            <person name="Beletsky A.V."/>
            <person name="Bonch-Osmolovskaya E.A."/>
            <person name="Ravin N.V."/>
        </authorList>
    </citation>
    <scope>NUCLEOTIDE SEQUENCE [LARGE SCALE GENOMIC DNA]</scope>
    <source>
        <strain evidence="15">JCM 17771 / P3M-2</strain>
    </source>
</reference>
<evidence type="ECO:0000256" key="7">
    <source>
        <dbReference type="ARBA" id="ARBA00023136"/>
    </source>
</evidence>
<dbReference type="InterPro" id="IPR012910">
    <property type="entry name" value="Plug_dom"/>
</dbReference>
<evidence type="ECO:0000259" key="12">
    <source>
        <dbReference type="Pfam" id="PF00593"/>
    </source>
</evidence>
<evidence type="ECO:0000313" key="14">
    <source>
        <dbReference type="EMBL" id="AFN73904.1"/>
    </source>
</evidence>
<gene>
    <name evidence="14" type="ordered locus">MROS_0661</name>
</gene>
<dbReference type="AlphaFoldDB" id="I6ZPF8"/>
<proteinExistence type="inferred from homology"/>
<dbReference type="Pfam" id="PF07715">
    <property type="entry name" value="Plug"/>
    <property type="match status" value="1"/>
</dbReference>
<dbReference type="InterPro" id="IPR000531">
    <property type="entry name" value="Beta-barrel_TonB"/>
</dbReference>
<feature type="domain" description="TonB-dependent receptor plug" evidence="13">
    <location>
        <begin position="40"/>
        <end position="146"/>
    </location>
</feature>
<keyword evidence="5" id="KW-0732">Signal</keyword>
<dbReference type="Gene3D" id="2.40.170.20">
    <property type="entry name" value="TonB-dependent receptor, beta-barrel domain"/>
    <property type="match status" value="1"/>
</dbReference>
<dbReference type="PANTHER" id="PTHR30069">
    <property type="entry name" value="TONB-DEPENDENT OUTER MEMBRANE RECEPTOR"/>
    <property type="match status" value="1"/>
</dbReference>
<evidence type="ECO:0000256" key="2">
    <source>
        <dbReference type="ARBA" id="ARBA00022448"/>
    </source>
</evidence>
<feature type="domain" description="TonB-dependent receptor-like beta-barrel" evidence="12">
    <location>
        <begin position="197"/>
        <end position="573"/>
    </location>
</feature>
<keyword evidence="15" id="KW-1185">Reference proteome</keyword>
<keyword evidence="7 10" id="KW-0472">Membrane</keyword>
<evidence type="ECO:0000313" key="15">
    <source>
        <dbReference type="Proteomes" id="UP000009011"/>
    </source>
</evidence>
<keyword evidence="4 10" id="KW-0812">Transmembrane</keyword>
<evidence type="ECO:0000256" key="4">
    <source>
        <dbReference type="ARBA" id="ARBA00022692"/>
    </source>
</evidence>
<comment type="similarity">
    <text evidence="10 11">Belongs to the TonB-dependent receptor family.</text>
</comment>
<keyword evidence="9 10" id="KW-0998">Cell outer membrane</keyword>
<dbReference type="Proteomes" id="UP000009011">
    <property type="component" value="Chromosome"/>
</dbReference>
<keyword evidence="6 11" id="KW-0798">TonB box</keyword>
<evidence type="ECO:0000256" key="6">
    <source>
        <dbReference type="ARBA" id="ARBA00023077"/>
    </source>
</evidence>
<comment type="subcellular location">
    <subcellularLocation>
        <location evidence="1 10">Cell outer membrane</location>
        <topology evidence="1 10">Multi-pass membrane protein</topology>
    </subcellularLocation>
</comment>
<dbReference type="OrthoDB" id="9758472at2"/>
<evidence type="ECO:0000256" key="10">
    <source>
        <dbReference type="PROSITE-ProRule" id="PRU01360"/>
    </source>
</evidence>
<evidence type="ECO:0000256" key="11">
    <source>
        <dbReference type="RuleBase" id="RU003357"/>
    </source>
</evidence>
<protein>
    <submittedName>
        <fullName evidence="14">TonB-dependent receptor</fullName>
    </submittedName>
</protein>
<evidence type="ECO:0000256" key="8">
    <source>
        <dbReference type="ARBA" id="ARBA00023170"/>
    </source>
</evidence>
<dbReference type="GO" id="GO:0044718">
    <property type="term" value="P:siderophore transmembrane transport"/>
    <property type="evidence" value="ECO:0007669"/>
    <property type="project" value="TreeGrafter"/>
</dbReference>
<sequence>MKHYIIFALLIFAIALTAQEKEYKLDEIYVTAGRAPITFKEIARSIVVITSEEIKNLPAASLEDLIGSVASVDIRTRGINGVQSDAGIRGGTFEQTLILIDGIKVSDPQTGHHNLNLPVSVSNIERIEILKGHGSRIFGANAFSGVINIITKKRNDMAAEATAEGGSFDSYAYSLNASIPASLINSAVAFGRKKSDGYIANTDYDITDFSISQNAGVAAQAINWYYGYTNKKFGAYNFYSDRFPNQREETTTNLFYVSSEINISDILYLSPKAYLRKNKDDYILDYTRPEWYHNIHKSTSYGIELQSTLVSDFGKLSFGGEYSGDEIESNNLGNHTREKKGFYIEQMFSPIDKINSSFGFYVYKYAKAGWKIWPGFDFAYNIDGATKIYTTLGKSFRIPTFTELYYDSPANKGNPELTYEEVNNYEFGLSRRAINYTYDLNVFLKSGYNLIDWVRKSESEPWRVENVTELNTTGLEVAFGINPSFYISGFFIKNVNLGYTYLSYDRKAEGFESKYLIDNLKHQLICSVSYRLPLNINQTLILKYEDRLNYGSNFLTDTQLNYGGSFYQVYVRISNLFDVKYEEIPGILLPGRRITAGLRINYEDFK</sequence>
<dbReference type="HOGENOM" id="CLU_008287_18_5_10"/>
<dbReference type="EMBL" id="CP003557">
    <property type="protein sequence ID" value="AFN73904.1"/>
    <property type="molecule type" value="Genomic_DNA"/>
</dbReference>
<dbReference type="PROSITE" id="PS52016">
    <property type="entry name" value="TONB_DEPENDENT_REC_3"/>
    <property type="match status" value="1"/>
</dbReference>
<organism evidence="14 15">
    <name type="scientific">Melioribacter roseus (strain DSM 23840 / JCM 17771 / VKM B-2668 / P3M-2)</name>
    <dbReference type="NCBI Taxonomy" id="1191523"/>
    <lineage>
        <taxon>Bacteria</taxon>
        <taxon>Pseudomonadati</taxon>
        <taxon>Ignavibacteriota</taxon>
        <taxon>Ignavibacteria</taxon>
        <taxon>Ignavibacteriales</taxon>
        <taxon>Melioribacteraceae</taxon>
        <taxon>Melioribacter</taxon>
    </lineage>
</organism>
<evidence type="ECO:0000256" key="1">
    <source>
        <dbReference type="ARBA" id="ARBA00004571"/>
    </source>
</evidence>
<dbReference type="RefSeq" id="WP_014855341.1">
    <property type="nucleotide sequence ID" value="NC_018178.1"/>
</dbReference>
<name>I6ZPF8_MELRP</name>
<dbReference type="InterPro" id="IPR037066">
    <property type="entry name" value="Plug_dom_sf"/>
</dbReference>
<dbReference type="STRING" id="1191523.MROS_0661"/>